<evidence type="ECO:0000259" key="19">
    <source>
        <dbReference type="Pfam" id="PF22461"/>
    </source>
</evidence>
<keyword evidence="9" id="KW-0406">Ion transport</keyword>
<keyword evidence="5" id="KW-0762">Sugar transport</keyword>
<evidence type="ECO:0000256" key="1">
    <source>
        <dbReference type="ARBA" id="ARBA00004571"/>
    </source>
</evidence>
<keyword evidence="14" id="KW-0449">Lipoprotein</keyword>
<keyword evidence="3" id="KW-0813">Transport</keyword>
<keyword evidence="13" id="KW-0998">Cell outer membrane</keyword>
<evidence type="ECO:0000256" key="4">
    <source>
        <dbReference type="ARBA" id="ARBA00022452"/>
    </source>
</evidence>
<feature type="domain" description="Soluble ligand binding" evidence="18">
    <location>
        <begin position="806"/>
        <end position="854"/>
    </location>
</feature>
<evidence type="ECO:0000313" key="21">
    <source>
        <dbReference type="Proteomes" id="UP001339167"/>
    </source>
</evidence>
<keyword evidence="12" id="KW-0564">Palmitate</keyword>
<accession>A0ABU7JBJ4</accession>
<keyword evidence="11" id="KW-0472">Membrane</keyword>
<feature type="domain" description="Polysaccharide export protein N-terminal" evidence="17">
    <location>
        <begin position="114"/>
        <end position="187"/>
    </location>
</feature>
<comment type="similarity">
    <text evidence="2">Belongs to the BexD/CtrA/VexA family.</text>
</comment>
<dbReference type="PANTHER" id="PTHR33619:SF3">
    <property type="entry name" value="POLYSACCHARIDE EXPORT PROTEIN GFCE-RELATED"/>
    <property type="match status" value="1"/>
</dbReference>
<evidence type="ECO:0000256" key="7">
    <source>
        <dbReference type="ARBA" id="ARBA00022729"/>
    </source>
</evidence>
<evidence type="ECO:0000256" key="13">
    <source>
        <dbReference type="ARBA" id="ARBA00023237"/>
    </source>
</evidence>
<dbReference type="InterPro" id="IPR054765">
    <property type="entry name" value="SLBB_dom"/>
</dbReference>
<dbReference type="InterPro" id="IPR003715">
    <property type="entry name" value="Poly_export_N"/>
</dbReference>
<keyword evidence="7 16" id="KW-0732">Signal</keyword>
<reference evidence="20 21" key="1">
    <citation type="submission" date="2023-06" db="EMBL/GenBank/DDBJ databases">
        <title>Alkalimonas sp., MEB004 an alkaliphilic bacterium isolated from Lonar Lake, India.</title>
        <authorList>
            <person name="Joshi A."/>
            <person name="Thite S."/>
        </authorList>
    </citation>
    <scope>NUCLEOTIDE SEQUENCE [LARGE SCALE GENOMIC DNA]</scope>
    <source>
        <strain evidence="20 21">MEB004</strain>
    </source>
</reference>
<evidence type="ECO:0000256" key="8">
    <source>
        <dbReference type="ARBA" id="ARBA00023047"/>
    </source>
</evidence>
<keyword evidence="4" id="KW-1134">Transmembrane beta strand</keyword>
<protein>
    <submittedName>
        <fullName evidence="20">SLBB domain-containing protein</fullName>
    </submittedName>
</protein>
<feature type="compositionally biased region" description="Low complexity" evidence="15">
    <location>
        <begin position="53"/>
        <end position="68"/>
    </location>
</feature>
<evidence type="ECO:0000256" key="11">
    <source>
        <dbReference type="ARBA" id="ARBA00023136"/>
    </source>
</evidence>
<evidence type="ECO:0000259" key="17">
    <source>
        <dbReference type="Pfam" id="PF02563"/>
    </source>
</evidence>
<dbReference type="EMBL" id="JAUGZK010000001">
    <property type="protein sequence ID" value="MEE2023019.1"/>
    <property type="molecule type" value="Genomic_DNA"/>
</dbReference>
<evidence type="ECO:0000256" key="9">
    <source>
        <dbReference type="ARBA" id="ARBA00023065"/>
    </source>
</evidence>
<keyword evidence="6" id="KW-0812">Transmembrane</keyword>
<dbReference type="RefSeq" id="WP_330086373.1">
    <property type="nucleotide sequence ID" value="NZ_JAUGZK010000001.1"/>
</dbReference>
<sequence length="910" mass="100499">MAKLFQLLLVCILFGGTAVANASTNISPAMLEQLKQLPRAEQERLAREHGFDLQQLQSRSSASTSQQRPETLQPRQQSESTEQSKREKSDEPKRFGLNLFDSEVSTFAPVGNIPVPDNYVLGPDDEVLLQFFGNRNQSLHLQVSRDGYLSIPEIGQLQVAGLPFSKARELIRTRVQQSMIGVEAAVSMGALRTINIMVAGEAKHPGSYTVSALTTVTQALFVAGGVSDIGALRSIRVNRAGNTITNFDLYDLLLRGDSSNDIHLQNGDVVFVAPIQALAQVRGEVRRPALFEVQPGDTLGSLLAMAGGAREGAFPKAAVLERFNAQHLRDLQNVDLTQASVRAQAVRAGDVLRIGATSTRAINSVTVAGAVVRPGHYAWRDGLRVSDLLPSLWSDLLMSTDLDYALVVRERDQRGTIEVHQFNLGKAIEHKGSPDDLQLAARDTLLVFHHASYSHQRYKLNDYLRKQLEERFSGNEEDRWLASDELASRSFELLQSEQQDGTVSLNALMLNEQLVQQQREQQQKSMQQQVLAEVMSAFLQELFTNESYLAKSVHLTRSELLYPLLSTIRHQARHGQPVDIVSVSGEVKVPGDYPLAQNAGVAHLVKAAGGLNDSAFIQRAELSRVSTVAAGSGSRVQHYAVSLPSHLNGSEYLALQSRDRLNIFSIPDWNNTFTVELKGEVRFPGRYSIQQGETLSSVLQRAGGLTQNAFAKGAVFTREHIREREKAHLQKMVEQLRGELATRSLSTERAQNSPQDMLLMLQQIEAQSSLGRLVVNLPYILAEDPTADMPVQNGDVLYVPRMDSTIAIMGEVQHASTHRFNGELSVDDYLNMAGGLRQRADGNRVFVIRADGSVVLPRNGWLRGRRASLEPGDTIIVPLDTEYKDNLTLWSQVTQIFYQSAVALAAISRI</sequence>
<evidence type="ECO:0000256" key="2">
    <source>
        <dbReference type="ARBA" id="ARBA00009450"/>
    </source>
</evidence>
<evidence type="ECO:0000256" key="14">
    <source>
        <dbReference type="ARBA" id="ARBA00023288"/>
    </source>
</evidence>
<dbReference type="Pfam" id="PF22461">
    <property type="entry name" value="SLBB_2"/>
    <property type="match status" value="1"/>
</dbReference>
<evidence type="ECO:0000313" key="20">
    <source>
        <dbReference type="EMBL" id="MEE2023019.1"/>
    </source>
</evidence>
<organism evidence="20 21">
    <name type="scientific">Alkalimonas mucilaginosa</name>
    <dbReference type="NCBI Taxonomy" id="3057676"/>
    <lineage>
        <taxon>Bacteria</taxon>
        <taxon>Pseudomonadati</taxon>
        <taxon>Pseudomonadota</taxon>
        <taxon>Gammaproteobacteria</taxon>
        <taxon>Alkalimonas</taxon>
    </lineage>
</organism>
<keyword evidence="8" id="KW-0625">Polysaccharide transport</keyword>
<proteinExistence type="inferred from homology"/>
<evidence type="ECO:0000256" key="3">
    <source>
        <dbReference type="ARBA" id="ARBA00022448"/>
    </source>
</evidence>
<evidence type="ECO:0000256" key="16">
    <source>
        <dbReference type="SAM" id="SignalP"/>
    </source>
</evidence>
<feature type="domain" description="Soluble ligand binding" evidence="18">
    <location>
        <begin position="675"/>
        <end position="710"/>
    </location>
</feature>
<dbReference type="PANTHER" id="PTHR33619">
    <property type="entry name" value="POLYSACCHARIDE EXPORT PROTEIN GFCE-RELATED"/>
    <property type="match status" value="1"/>
</dbReference>
<comment type="subcellular location">
    <subcellularLocation>
        <location evidence="1">Cell outer membrane</location>
        <topology evidence="1">Multi-pass membrane protein</topology>
    </subcellularLocation>
</comment>
<feature type="compositionally biased region" description="Polar residues" evidence="15">
    <location>
        <begin position="69"/>
        <end position="81"/>
    </location>
</feature>
<dbReference type="Pfam" id="PF10531">
    <property type="entry name" value="SLBB"/>
    <property type="match status" value="4"/>
</dbReference>
<evidence type="ECO:0000256" key="15">
    <source>
        <dbReference type="SAM" id="MobiDB-lite"/>
    </source>
</evidence>
<evidence type="ECO:0000256" key="6">
    <source>
        <dbReference type="ARBA" id="ARBA00022692"/>
    </source>
</evidence>
<evidence type="ECO:0000256" key="10">
    <source>
        <dbReference type="ARBA" id="ARBA00023114"/>
    </source>
</evidence>
<dbReference type="Gene3D" id="3.10.560.10">
    <property type="entry name" value="Outer membrane lipoprotein wza domain like"/>
    <property type="match status" value="6"/>
</dbReference>
<evidence type="ECO:0000256" key="12">
    <source>
        <dbReference type="ARBA" id="ARBA00023139"/>
    </source>
</evidence>
<name>A0ABU7JBJ4_9GAMM</name>
<feature type="domain" description="Soluble ligand binding" evidence="18">
    <location>
        <begin position="279"/>
        <end position="325"/>
    </location>
</feature>
<dbReference type="InterPro" id="IPR019554">
    <property type="entry name" value="Soluble_ligand-bd"/>
</dbReference>
<feature type="region of interest" description="Disordered" evidence="15">
    <location>
        <begin position="52"/>
        <end position="93"/>
    </location>
</feature>
<feature type="domain" description="Soluble ligand binding" evidence="18">
    <location>
        <begin position="580"/>
        <end position="627"/>
    </location>
</feature>
<comment type="caution">
    <text evidence="20">The sequence shown here is derived from an EMBL/GenBank/DDBJ whole genome shotgun (WGS) entry which is preliminary data.</text>
</comment>
<feature type="signal peptide" evidence="16">
    <location>
        <begin position="1"/>
        <end position="22"/>
    </location>
</feature>
<feature type="compositionally biased region" description="Basic and acidic residues" evidence="15">
    <location>
        <begin position="82"/>
        <end position="93"/>
    </location>
</feature>
<feature type="chain" id="PRO_5047181167" evidence="16">
    <location>
        <begin position="23"/>
        <end position="910"/>
    </location>
</feature>
<keyword evidence="21" id="KW-1185">Reference proteome</keyword>
<feature type="domain" description="SLBB" evidence="19">
    <location>
        <begin position="196"/>
        <end position="272"/>
    </location>
</feature>
<dbReference type="InterPro" id="IPR049712">
    <property type="entry name" value="Poly_export"/>
</dbReference>
<gene>
    <name evidence="20" type="ORF">QWF21_02085</name>
</gene>
<keyword evidence="10" id="KW-0626">Porin</keyword>
<evidence type="ECO:0000256" key="5">
    <source>
        <dbReference type="ARBA" id="ARBA00022597"/>
    </source>
</evidence>
<dbReference type="Pfam" id="PF02563">
    <property type="entry name" value="Poly_export"/>
    <property type="match status" value="1"/>
</dbReference>
<dbReference type="Proteomes" id="UP001339167">
    <property type="component" value="Unassembled WGS sequence"/>
</dbReference>
<evidence type="ECO:0000259" key="18">
    <source>
        <dbReference type="Pfam" id="PF10531"/>
    </source>
</evidence>